<organism evidence="3 4">
    <name type="scientific">Fulvitalea axinellae</name>
    <dbReference type="NCBI Taxonomy" id="1182444"/>
    <lineage>
        <taxon>Bacteria</taxon>
        <taxon>Pseudomonadati</taxon>
        <taxon>Bacteroidota</taxon>
        <taxon>Cytophagia</taxon>
        <taxon>Cytophagales</taxon>
        <taxon>Persicobacteraceae</taxon>
        <taxon>Fulvitalea</taxon>
    </lineage>
</organism>
<evidence type="ECO:0000256" key="1">
    <source>
        <dbReference type="SAM" id="Coils"/>
    </source>
</evidence>
<gene>
    <name evidence="3" type="ORF">FUAX_02200</name>
</gene>
<proteinExistence type="predicted"/>
<evidence type="ECO:0000256" key="2">
    <source>
        <dbReference type="SAM" id="MobiDB-lite"/>
    </source>
</evidence>
<evidence type="ECO:0000313" key="3">
    <source>
        <dbReference type="EMBL" id="BDD07788.1"/>
    </source>
</evidence>
<dbReference type="KEGG" id="fax:FUAX_02200"/>
<dbReference type="Proteomes" id="UP001348817">
    <property type="component" value="Chromosome"/>
</dbReference>
<reference evidence="3 4" key="1">
    <citation type="submission" date="2021-12" db="EMBL/GenBank/DDBJ databases">
        <title>Genome sequencing of bacteria with rrn-lacking chromosome and rrn-plasmid.</title>
        <authorList>
            <person name="Anda M."/>
            <person name="Iwasaki W."/>
        </authorList>
    </citation>
    <scope>NUCLEOTIDE SEQUENCE [LARGE SCALE GENOMIC DNA]</scope>
    <source>
        <strain evidence="3 4">DSM 100852</strain>
    </source>
</reference>
<keyword evidence="1" id="KW-0175">Coiled coil</keyword>
<dbReference type="AlphaFoldDB" id="A0AAU9CIG5"/>
<accession>A0AAU9CIG5</accession>
<sequence>MQSFAPRKYRQPQKSKGNGTASFHNHRPERRQPVQRYIYSGEDSITPVEHYEELPKHVQNLIEAITDNEEKESLKATVRAIITDPEVPVRLNENSSLDDLKAQIAFSFPDPKKIEEYYTPDDILIGTKWAQQAIAPHMRTICGGADTPIFLDDILEKLQVHTGKIRPVKNKPPDELSTTDCLGLWLSERVPPLPPEHTPQERAKWERVVRRQALHYLTRIAKKPISVHFMTERMDEARLMDDGVEERTDLDPAYFDMLEIHRQHMTYKGLHPHEEDLMDLSRVYMYKYGEQTRFPWIIDSDLWSHRQTFKFANSWKLAPGKIDRMRDGKTGAEAGQEVETAKKEELKKAEYGDFEPLTREELCRSFFDPSFCGEILTFDQFQERLKLENSRNYPTRRQLVPELTLIEARLQEYEFAKERANETKRQLDLAEKETESRLDSERQAELVTARKADAKITQSRFELLDLMEHDIYAWHRRCPLLSFYYLPVYHKSLLLLLDSIHKEHMLLVKHAMRERHHPWIPDYESLAETERVAVRESWENLAFTCEEAPDLSVIQDEVPSHVFFTKRIEGFRPMVMSSVARLLSRPFGRCLICSIAGSSSRKLSVEPADRGSKSSNACVMPLSFLPHSPTPVEEFSKERPFVGLKPAKGCGGQISVMVPWKELLAIYGEHWRVIKDPRHVELPDNTKKKKDKKGDEKLVTPEMERQGYYVPRSGNYVLSPTFVTFGHEAGHVQSYHSGESRTRLFKETYKEDPDFCPWNDNEEHFVIEEVENRIRGEHGLPLRKWHKSGAVDLQELISDPKAYQKFFGVLR</sequence>
<dbReference type="EMBL" id="AP025314">
    <property type="protein sequence ID" value="BDD07788.1"/>
    <property type="molecule type" value="Genomic_DNA"/>
</dbReference>
<protein>
    <submittedName>
        <fullName evidence="3">Uncharacterized protein</fullName>
    </submittedName>
</protein>
<keyword evidence="4" id="KW-1185">Reference proteome</keyword>
<feature type="coiled-coil region" evidence="1">
    <location>
        <begin position="403"/>
        <end position="433"/>
    </location>
</feature>
<name>A0AAU9CIG5_9BACT</name>
<feature type="region of interest" description="Disordered" evidence="2">
    <location>
        <begin position="1"/>
        <end position="33"/>
    </location>
</feature>
<evidence type="ECO:0000313" key="4">
    <source>
        <dbReference type="Proteomes" id="UP001348817"/>
    </source>
</evidence>
<feature type="compositionally biased region" description="Polar residues" evidence="2">
    <location>
        <begin position="14"/>
        <end position="23"/>
    </location>
</feature>